<comment type="subcellular location">
    <subcellularLocation>
        <location evidence="7">Cell membrane</location>
    </subcellularLocation>
    <subcellularLocation>
        <location evidence="7">Bacterial flagellum basal body</location>
    </subcellularLocation>
</comment>
<keyword evidence="4 7" id="KW-0472">Membrane</keyword>
<reference evidence="8 9" key="1">
    <citation type="journal article" date="2015" name="Stand. Genomic Sci.">
        <title>Genomic Encyclopedia of Bacterial and Archaeal Type Strains, Phase III: the genomes of soil and plant-associated and newly described type strains.</title>
        <authorList>
            <person name="Whitman W.B."/>
            <person name="Woyke T."/>
            <person name="Klenk H.P."/>
            <person name="Zhou Y."/>
            <person name="Lilburn T.G."/>
            <person name="Beck B.J."/>
            <person name="De Vos P."/>
            <person name="Vandamme P."/>
            <person name="Eisen J.A."/>
            <person name="Garrity G."/>
            <person name="Hugenholtz P."/>
            <person name="Kyrpides N.C."/>
        </authorList>
    </citation>
    <scope>NUCLEOTIDE SEQUENCE [LARGE SCALE GENOMIC DNA]</scope>
    <source>
        <strain evidence="8 9">CGMCC 1.10821</strain>
    </source>
</reference>
<feature type="transmembrane region" description="Helical" evidence="7">
    <location>
        <begin position="37"/>
        <end position="55"/>
    </location>
</feature>
<evidence type="ECO:0000256" key="5">
    <source>
        <dbReference type="ARBA" id="ARBA00023143"/>
    </source>
</evidence>
<dbReference type="EMBL" id="VLKN01000004">
    <property type="protein sequence ID" value="TWI02798.1"/>
    <property type="molecule type" value="Genomic_DNA"/>
</dbReference>
<dbReference type="GO" id="GO:0009425">
    <property type="term" value="C:bacterial-type flagellum basal body"/>
    <property type="evidence" value="ECO:0007669"/>
    <property type="project" value="UniProtKB-SubCell"/>
</dbReference>
<keyword evidence="9" id="KW-1185">Reference proteome</keyword>
<evidence type="ECO:0000313" key="9">
    <source>
        <dbReference type="Proteomes" id="UP000315167"/>
    </source>
</evidence>
<dbReference type="AlphaFoldDB" id="A0A562L576"/>
<keyword evidence="8" id="KW-0969">Cilium</keyword>
<dbReference type="GO" id="GO:0044781">
    <property type="term" value="P:bacterial-type flagellum organization"/>
    <property type="evidence" value="ECO:0007669"/>
    <property type="project" value="UniProtKB-UniRule"/>
</dbReference>
<dbReference type="RefSeq" id="WP_144899389.1">
    <property type="nucleotide sequence ID" value="NZ_VLKN01000004.1"/>
</dbReference>
<name>A0A562L576_9GAMM</name>
<keyword evidence="2 7" id="KW-0812">Transmembrane</keyword>
<evidence type="ECO:0000256" key="7">
    <source>
        <dbReference type="RuleBase" id="RU362064"/>
    </source>
</evidence>
<organism evidence="8 9">
    <name type="scientific">Luteimonas cucumeris</name>
    <dbReference type="NCBI Taxonomy" id="985012"/>
    <lineage>
        <taxon>Bacteria</taxon>
        <taxon>Pseudomonadati</taxon>
        <taxon>Pseudomonadota</taxon>
        <taxon>Gammaproteobacteria</taxon>
        <taxon>Lysobacterales</taxon>
        <taxon>Lysobacteraceae</taxon>
        <taxon>Luteimonas</taxon>
    </lineage>
</organism>
<evidence type="ECO:0000256" key="1">
    <source>
        <dbReference type="ARBA" id="ARBA00022475"/>
    </source>
</evidence>
<keyword evidence="5 7" id="KW-0975">Bacterial flagellum</keyword>
<dbReference type="GO" id="GO:0005886">
    <property type="term" value="C:plasma membrane"/>
    <property type="evidence" value="ECO:0007669"/>
    <property type="project" value="UniProtKB-SubCell"/>
</dbReference>
<keyword evidence="1 7" id="KW-1003">Cell membrane</keyword>
<dbReference type="NCBIfam" id="TIGR03500">
    <property type="entry name" value="FliO_TIGR"/>
    <property type="match status" value="1"/>
</dbReference>
<keyword evidence="8" id="KW-0966">Cell projection</keyword>
<evidence type="ECO:0000256" key="3">
    <source>
        <dbReference type="ARBA" id="ARBA00022989"/>
    </source>
</evidence>
<comment type="similarity">
    <text evidence="6 7">Belongs to the FliO/MopB family.</text>
</comment>
<accession>A0A562L576</accession>
<protein>
    <recommendedName>
        <fullName evidence="7">Flagellar protein</fullName>
    </recommendedName>
</protein>
<proteinExistence type="inferred from homology"/>
<evidence type="ECO:0000256" key="4">
    <source>
        <dbReference type="ARBA" id="ARBA00023136"/>
    </source>
</evidence>
<dbReference type="PANTHER" id="PTHR38766:SF1">
    <property type="entry name" value="FLAGELLAR PROTEIN FLIO"/>
    <property type="match status" value="1"/>
</dbReference>
<evidence type="ECO:0000313" key="8">
    <source>
        <dbReference type="EMBL" id="TWI02798.1"/>
    </source>
</evidence>
<gene>
    <name evidence="8" type="ORF">IP90_01896</name>
</gene>
<evidence type="ECO:0000256" key="2">
    <source>
        <dbReference type="ARBA" id="ARBA00022692"/>
    </source>
</evidence>
<sequence length="140" mass="14215">MSLTISTMLAVAGTGTGAAAGGKVAQAAPAAPGIGGALVALVLVLALILGLAWLLRRLPGARLGLHANDQLRLVTSLNVGTKERLLVVDVGGEQLLLGVSAGGISSLHRLSQPLAMPAAPTMPKMPDFAELLAKRLRKET</sequence>
<dbReference type="Pfam" id="PF04347">
    <property type="entry name" value="FliO"/>
    <property type="match status" value="1"/>
</dbReference>
<keyword evidence="3 7" id="KW-1133">Transmembrane helix</keyword>
<keyword evidence="8" id="KW-0282">Flagellum</keyword>
<dbReference type="InterPro" id="IPR052205">
    <property type="entry name" value="FliO/MopB"/>
</dbReference>
<dbReference type="OrthoDB" id="5741235at2"/>
<dbReference type="InterPro" id="IPR022781">
    <property type="entry name" value="Flagellar_biosynth_FliO"/>
</dbReference>
<comment type="caution">
    <text evidence="8">The sequence shown here is derived from an EMBL/GenBank/DDBJ whole genome shotgun (WGS) entry which is preliminary data.</text>
</comment>
<dbReference type="PANTHER" id="PTHR38766">
    <property type="entry name" value="FLAGELLAR PROTEIN FLIO"/>
    <property type="match status" value="1"/>
</dbReference>
<dbReference type="Proteomes" id="UP000315167">
    <property type="component" value="Unassembled WGS sequence"/>
</dbReference>
<evidence type="ECO:0000256" key="6">
    <source>
        <dbReference type="ARBA" id="ARBA00037937"/>
    </source>
</evidence>